<dbReference type="AlphaFoldDB" id="A0A419W6U4"/>
<feature type="domain" description="Alpha-galactosidase NEW3" evidence="3">
    <location>
        <begin position="263"/>
        <end position="338"/>
    </location>
</feature>
<gene>
    <name evidence="4" type="ORF">BC643_1499</name>
</gene>
<dbReference type="InterPro" id="IPR013783">
    <property type="entry name" value="Ig-like_fold"/>
</dbReference>
<organism evidence="4 5">
    <name type="scientific">Mangrovibacterium diazotrophicum</name>
    <dbReference type="NCBI Taxonomy" id="1261403"/>
    <lineage>
        <taxon>Bacteria</taxon>
        <taxon>Pseudomonadati</taxon>
        <taxon>Bacteroidota</taxon>
        <taxon>Bacteroidia</taxon>
        <taxon>Marinilabiliales</taxon>
        <taxon>Prolixibacteraceae</taxon>
        <taxon>Mangrovibacterium</taxon>
    </lineage>
</organism>
<feature type="signal peptide" evidence="2">
    <location>
        <begin position="1"/>
        <end position="25"/>
    </location>
</feature>
<keyword evidence="2" id="KW-0732">Signal</keyword>
<reference evidence="4 5" key="1">
    <citation type="submission" date="2018-09" db="EMBL/GenBank/DDBJ databases">
        <title>Genomic Encyclopedia of Archaeal and Bacterial Type Strains, Phase II (KMG-II): from individual species to whole genera.</title>
        <authorList>
            <person name="Goeker M."/>
        </authorList>
    </citation>
    <scope>NUCLEOTIDE SEQUENCE [LARGE SCALE GENOMIC DNA]</scope>
    <source>
        <strain evidence="4 5">DSM 27148</strain>
    </source>
</reference>
<evidence type="ECO:0000259" key="3">
    <source>
        <dbReference type="Pfam" id="PF10633"/>
    </source>
</evidence>
<evidence type="ECO:0000313" key="4">
    <source>
        <dbReference type="EMBL" id="RKD91150.1"/>
    </source>
</evidence>
<evidence type="ECO:0000313" key="5">
    <source>
        <dbReference type="Proteomes" id="UP000283387"/>
    </source>
</evidence>
<dbReference type="Pfam" id="PF10633">
    <property type="entry name" value="NPCBM_assoc"/>
    <property type="match status" value="1"/>
</dbReference>
<name>A0A419W6U4_9BACT</name>
<keyword evidence="1" id="KW-0812">Transmembrane</keyword>
<sequence length="383" mass="41689">MSIRKTFSRLFLFALLGVVAANSNAADEKTSVTLYTPYTQISVPPGQSIKYTIELINNTPNVLDDNIRITGLPRSWDYSLKSGNYNIEQLAVLPGDKKTFTLDVQVPLKVNKGNYHFTVSAGADNQLPLTVTVSKQGTFKTEFTTDQANMSGHSNSSFTFKANLNNSTDDKQVYALEAHSPRGWDVTFKANYKEVASVNVDENSTKDVTIEIKPPAEVEAGRYKIPVTAATNGMTSQLNLEVVITGSYGMEMSTPTGLLSTKVTAGDERTLDLVIRNTGTAPLEDIKLSSAKPSDWDVSFDPNAVIRIEPGQKMTVHAKVKASKNAIAGDYVAKITAKTPEATSNAEFRISVRTPTILGGMGILVIMLALGSVTFLFRKYGRR</sequence>
<dbReference type="Proteomes" id="UP000283387">
    <property type="component" value="Unassembled WGS sequence"/>
</dbReference>
<feature type="transmembrane region" description="Helical" evidence="1">
    <location>
        <begin position="357"/>
        <end position="377"/>
    </location>
</feature>
<accession>A0A419W6U4</accession>
<keyword evidence="5" id="KW-1185">Reference proteome</keyword>
<proteinExistence type="predicted"/>
<dbReference type="InterPro" id="IPR018905">
    <property type="entry name" value="A-galactase_NEW3"/>
</dbReference>
<comment type="caution">
    <text evidence="4">The sequence shown here is derived from an EMBL/GenBank/DDBJ whole genome shotgun (WGS) entry which is preliminary data.</text>
</comment>
<protein>
    <submittedName>
        <fullName evidence="4">Putative membrane protein</fullName>
    </submittedName>
</protein>
<dbReference type="OrthoDB" id="8631677at2"/>
<dbReference type="PANTHER" id="PTHR39198:SF1">
    <property type="entry name" value="ALPHA-GALACTOSIDASE NEW3 DOMAIN-CONTAINING PROTEIN"/>
    <property type="match status" value="1"/>
</dbReference>
<dbReference type="RefSeq" id="WP_120272479.1">
    <property type="nucleotide sequence ID" value="NZ_RAPN01000001.1"/>
</dbReference>
<dbReference type="PANTHER" id="PTHR39198">
    <property type="entry name" value="HYPOTHETICAL MEMBRANE PROTEIN, CONSERVED"/>
    <property type="match status" value="1"/>
</dbReference>
<feature type="chain" id="PRO_5019449150" evidence="2">
    <location>
        <begin position="26"/>
        <end position="383"/>
    </location>
</feature>
<dbReference type="EMBL" id="RAPN01000001">
    <property type="protein sequence ID" value="RKD91150.1"/>
    <property type="molecule type" value="Genomic_DNA"/>
</dbReference>
<keyword evidence="1" id="KW-1133">Transmembrane helix</keyword>
<dbReference type="Gene3D" id="2.60.40.10">
    <property type="entry name" value="Immunoglobulins"/>
    <property type="match status" value="1"/>
</dbReference>
<evidence type="ECO:0000256" key="2">
    <source>
        <dbReference type="SAM" id="SignalP"/>
    </source>
</evidence>
<evidence type="ECO:0000256" key="1">
    <source>
        <dbReference type="SAM" id="Phobius"/>
    </source>
</evidence>
<keyword evidence="1" id="KW-0472">Membrane</keyword>